<proteinExistence type="predicted"/>
<accession>A0ABY8L7Z7</accession>
<dbReference type="RefSeq" id="WP_279652233.1">
    <property type="nucleotide sequence ID" value="NZ_CP122539.1"/>
</dbReference>
<evidence type="ECO:0000313" key="2">
    <source>
        <dbReference type="Proteomes" id="UP001232001"/>
    </source>
</evidence>
<sequence>MKFFTDGKPNYWYGSNAKGEREFFTARGVHPETLRELKPITEHILEKEGFSIVE</sequence>
<dbReference type="EMBL" id="CP122539">
    <property type="protein sequence ID" value="WGH76365.1"/>
    <property type="molecule type" value="Genomic_DNA"/>
</dbReference>
<keyword evidence="2" id="KW-1185">Reference proteome</keyword>
<protein>
    <submittedName>
        <fullName evidence="1">Uncharacterized protein</fullName>
    </submittedName>
</protein>
<reference evidence="1 2" key="1">
    <citation type="submission" date="2023-04" db="EMBL/GenBank/DDBJ databases">
        <title>Tenacibaculum tangerinum sp. nov., isolated from sea tidal flat of South Korea.</title>
        <authorList>
            <person name="Lee S.H."/>
            <person name="Kim J.-J."/>
        </authorList>
    </citation>
    <scope>NUCLEOTIDE SEQUENCE [LARGE SCALE GENOMIC DNA]</scope>
    <source>
        <strain evidence="1 2">GRR-S3-23</strain>
    </source>
</reference>
<dbReference type="Proteomes" id="UP001232001">
    <property type="component" value="Chromosome"/>
</dbReference>
<organism evidence="1 2">
    <name type="scientific">Tenacibaculum tangerinum</name>
    <dbReference type="NCBI Taxonomy" id="3038772"/>
    <lineage>
        <taxon>Bacteria</taxon>
        <taxon>Pseudomonadati</taxon>
        <taxon>Bacteroidota</taxon>
        <taxon>Flavobacteriia</taxon>
        <taxon>Flavobacteriales</taxon>
        <taxon>Flavobacteriaceae</taxon>
        <taxon>Tenacibaculum</taxon>
    </lineage>
</organism>
<gene>
    <name evidence="1" type="ORF">P8625_04155</name>
</gene>
<evidence type="ECO:0000313" key="1">
    <source>
        <dbReference type="EMBL" id="WGH76365.1"/>
    </source>
</evidence>
<name>A0ABY8L7Z7_9FLAO</name>